<organism evidence="10 11">
    <name type="scientific">Periconia digitata</name>
    <dbReference type="NCBI Taxonomy" id="1303443"/>
    <lineage>
        <taxon>Eukaryota</taxon>
        <taxon>Fungi</taxon>
        <taxon>Dikarya</taxon>
        <taxon>Ascomycota</taxon>
        <taxon>Pezizomycotina</taxon>
        <taxon>Dothideomycetes</taxon>
        <taxon>Pleosporomycetidae</taxon>
        <taxon>Pleosporales</taxon>
        <taxon>Massarineae</taxon>
        <taxon>Periconiaceae</taxon>
        <taxon>Periconia</taxon>
    </lineage>
</organism>
<keyword evidence="11" id="KW-1185">Reference proteome</keyword>
<dbReference type="Gene3D" id="1.10.630.10">
    <property type="entry name" value="Cytochrome P450"/>
    <property type="match status" value="1"/>
</dbReference>
<dbReference type="PRINTS" id="PR00465">
    <property type="entry name" value="EP450IV"/>
</dbReference>
<keyword evidence="4 7" id="KW-0479">Metal-binding</keyword>
<dbReference type="PROSITE" id="PS00086">
    <property type="entry name" value="CYTOCHROME_P450"/>
    <property type="match status" value="1"/>
</dbReference>
<evidence type="ECO:0000256" key="5">
    <source>
        <dbReference type="ARBA" id="ARBA00023002"/>
    </source>
</evidence>
<dbReference type="GO" id="GO:0005506">
    <property type="term" value="F:iron ion binding"/>
    <property type="evidence" value="ECO:0007669"/>
    <property type="project" value="InterPro"/>
</dbReference>
<evidence type="ECO:0000313" key="11">
    <source>
        <dbReference type="Proteomes" id="UP001152607"/>
    </source>
</evidence>
<keyword evidence="7 8" id="KW-0349">Heme</keyword>
<keyword evidence="5 8" id="KW-0560">Oxidoreductase</keyword>
<dbReference type="Pfam" id="PF00067">
    <property type="entry name" value="p450"/>
    <property type="match status" value="1"/>
</dbReference>
<keyword evidence="9" id="KW-1133">Transmembrane helix</keyword>
<gene>
    <name evidence="10" type="ORF">PDIGIT_LOCUS4432</name>
</gene>
<dbReference type="OrthoDB" id="1844152at2759"/>
<keyword evidence="9" id="KW-0472">Membrane</keyword>
<comment type="cofactor">
    <cofactor evidence="1 7">
        <name>heme</name>
        <dbReference type="ChEBI" id="CHEBI:30413"/>
    </cofactor>
</comment>
<evidence type="ECO:0000256" key="3">
    <source>
        <dbReference type="ARBA" id="ARBA00010617"/>
    </source>
</evidence>
<dbReference type="CDD" id="cd11041">
    <property type="entry name" value="CYP503A1-like"/>
    <property type="match status" value="1"/>
</dbReference>
<dbReference type="GO" id="GO:0004497">
    <property type="term" value="F:monooxygenase activity"/>
    <property type="evidence" value="ECO:0007669"/>
    <property type="project" value="UniProtKB-KW"/>
</dbReference>
<name>A0A9W4U7Y4_9PLEO</name>
<dbReference type="PANTHER" id="PTHR46206:SF9">
    <property type="entry name" value="CYTOCHROME P450"/>
    <property type="match status" value="1"/>
</dbReference>
<dbReference type="InterPro" id="IPR036396">
    <property type="entry name" value="Cyt_P450_sf"/>
</dbReference>
<keyword evidence="9" id="KW-0812">Transmembrane</keyword>
<accession>A0A9W4U7Y4</accession>
<comment type="pathway">
    <text evidence="2">Mycotoxin biosynthesis.</text>
</comment>
<evidence type="ECO:0000256" key="2">
    <source>
        <dbReference type="ARBA" id="ARBA00004685"/>
    </source>
</evidence>
<evidence type="ECO:0000256" key="6">
    <source>
        <dbReference type="ARBA" id="ARBA00023004"/>
    </source>
</evidence>
<protein>
    <recommendedName>
        <fullName evidence="12">Cytochrome P450</fullName>
    </recommendedName>
</protein>
<feature type="transmembrane region" description="Helical" evidence="9">
    <location>
        <begin position="57"/>
        <end position="77"/>
    </location>
</feature>
<dbReference type="PANTHER" id="PTHR46206">
    <property type="entry name" value="CYTOCHROME P450"/>
    <property type="match status" value="1"/>
</dbReference>
<evidence type="ECO:0000256" key="1">
    <source>
        <dbReference type="ARBA" id="ARBA00001971"/>
    </source>
</evidence>
<proteinExistence type="inferred from homology"/>
<dbReference type="Proteomes" id="UP001152607">
    <property type="component" value="Unassembled WGS sequence"/>
</dbReference>
<keyword evidence="8" id="KW-0503">Monooxygenase</keyword>
<sequence>MMSHFALPSGQHSVIPKYKSERPMWEEFNNHPINSQFVHSDARSSEKNKRNRMIADIFLNIRIWTLFALFGGVYIYIQNHRRRPPFPVINTHANDLFHRKANQDYATNASALINTAFTTHPTTPFALALPNAHKIILPACLSNFVKSNRDLDHRELVRQDFYAGYPGFEAQDVLHARGDMLLDIIKTKLGQNDGIMSVLDVNLKTALRIHWGEEREWRTLDWHADTTVIIACAASSVFVGPEKCDDEEWLKLVQGYVMAYFSAVGELHAYPAWSRRIVQRFFSPNASACRKYVARARVIMRDVVADRKRRVEEAKADGRDLPVWNDALAWTQAAPGGKEVEAGDLQLSLAMAAMFTTSELFRQALIDVASHPDIIAPLREEYQQQSAKHGISVAAANGMVLMDSVLKESQRRSAAVVALERVALKDVILPTGHTLPRGTHIMVDSTSLLSPAHYSDPESFVADRFLRKREAGDNFSQFVQSGPDYSVFGGGRHICPGRFFAGNELKIAMAHVLDKYNIRLKKGYVSTPLEIGVYKVVDSKVAFEIRRRTED</sequence>
<evidence type="ECO:0000256" key="7">
    <source>
        <dbReference type="PIRSR" id="PIRSR602403-1"/>
    </source>
</evidence>
<reference evidence="10" key="1">
    <citation type="submission" date="2023-01" db="EMBL/GenBank/DDBJ databases">
        <authorList>
            <person name="Van Ghelder C."/>
            <person name="Rancurel C."/>
        </authorList>
    </citation>
    <scope>NUCLEOTIDE SEQUENCE</scope>
    <source>
        <strain evidence="10">CNCM I-4278</strain>
    </source>
</reference>
<evidence type="ECO:0000256" key="4">
    <source>
        <dbReference type="ARBA" id="ARBA00022723"/>
    </source>
</evidence>
<dbReference type="GO" id="GO:0016705">
    <property type="term" value="F:oxidoreductase activity, acting on paired donors, with incorporation or reduction of molecular oxygen"/>
    <property type="evidence" value="ECO:0007669"/>
    <property type="project" value="InterPro"/>
</dbReference>
<dbReference type="InterPro" id="IPR017972">
    <property type="entry name" value="Cyt_P450_CS"/>
</dbReference>
<dbReference type="SUPFAM" id="SSF48264">
    <property type="entry name" value="Cytochrome P450"/>
    <property type="match status" value="1"/>
</dbReference>
<evidence type="ECO:0000313" key="10">
    <source>
        <dbReference type="EMBL" id="CAI6331407.1"/>
    </source>
</evidence>
<dbReference type="InterPro" id="IPR002403">
    <property type="entry name" value="Cyt_P450_E_grp-IV"/>
</dbReference>
<dbReference type="EMBL" id="CAOQHR010000003">
    <property type="protein sequence ID" value="CAI6331407.1"/>
    <property type="molecule type" value="Genomic_DNA"/>
</dbReference>
<dbReference type="AlphaFoldDB" id="A0A9W4U7Y4"/>
<evidence type="ECO:0008006" key="12">
    <source>
        <dbReference type="Google" id="ProtNLM"/>
    </source>
</evidence>
<comment type="similarity">
    <text evidence="3 8">Belongs to the cytochrome P450 family.</text>
</comment>
<evidence type="ECO:0000256" key="8">
    <source>
        <dbReference type="RuleBase" id="RU000461"/>
    </source>
</evidence>
<evidence type="ECO:0000256" key="9">
    <source>
        <dbReference type="SAM" id="Phobius"/>
    </source>
</evidence>
<feature type="binding site" description="axial binding residue" evidence="7">
    <location>
        <position position="495"/>
    </location>
    <ligand>
        <name>heme</name>
        <dbReference type="ChEBI" id="CHEBI:30413"/>
    </ligand>
    <ligandPart>
        <name>Fe</name>
        <dbReference type="ChEBI" id="CHEBI:18248"/>
    </ligandPart>
</feature>
<comment type="caution">
    <text evidence="10">The sequence shown here is derived from an EMBL/GenBank/DDBJ whole genome shotgun (WGS) entry which is preliminary data.</text>
</comment>
<dbReference type="GO" id="GO:0020037">
    <property type="term" value="F:heme binding"/>
    <property type="evidence" value="ECO:0007669"/>
    <property type="project" value="InterPro"/>
</dbReference>
<dbReference type="InterPro" id="IPR001128">
    <property type="entry name" value="Cyt_P450"/>
</dbReference>
<keyword evidence="6 7" id="KW-0408">Iron</keyword>